<feature type="domain" description="Reverse transcriptase" evidence="1">
    <location>
        <begin position="80"/>
        <end position="361"/>
    </location>
</feature>
<reference evidence="2" key="1">
    <citation type="submission" date="2019-10" db="EMBL/GenBank/DDBJ databases">
        <authorList>
            <person name="Zhang R."/>
            <person name="Pan Y."/>
            <person name="Wang J."/>
            <person name="Ma R."/>
            <person name="Yu S."/>
        </authorList>
    </citation>
    <scope>NUCLEOTIDE SEQUENCE</scope>
    <source>
        <strain evidence="2">LA-IB0</strain>
        <tissue evidence="2">Leaf</tissue>
    </source>
</reference>
<evidence type="ECO:0000313" key="3">
    <source>
        <dbReference type="Proteomes" id="UP000826271"/>
    </source>
</evidence>
<name>A0AAV6WE13_9LAMI</name>
<evidence type="ECO:0000259" key="1">
    <source>
        <dbReference type="PROSITE" id="PS50878"/>
    </source>
</evidence>
<dbReference type="InterPro" id="IPR000477">
    <property type="entry name" value="RT_dom"/>
</dbReference>
<dbReference type="EMBL" id="WHWC01000015">
    <property type="protein sequence ID" value="KAG8368848.1"/>
    <property type="molecule type" value="Genomic_DNA"/>
</dbReference>
<dbReference type="PROSITE" id="PS50878">
    <property type="entry name" value="RT_POL"/>
    <property type="match status" value="1"/>
</dbReference>
<evidence type="ECO:0000313" key="2">
    <source>
        <dbReference type="EMBL" id="KAG8368848.1"/>
    </source>
</evidence>
<comment type="caution">
    <text evidence="2">The sequence shown here is derived from an EMBL/GenBank/DDBJ whole genome shotgun (WGS) entry which is preliminary data.</text>
</comment>
<organism evidence="2 3">
    <name type="scientific">Buddleja alternifolia</name>
    <dbReference type="NCBI Taxonomy" id="168488"/>
    <lineage>
        <taxon>Eukaryota</taxon>
        <taxon>Viridiplantae</taxon>
        <taxon>Streptophyta</taxon>
        <taxon>Embryophyta</taxon>
        <taxon>Tracheophyta</taxon>
        <taxon>Spermatophyta</taxon>
        <taxon>Magnoliopsida</taxon>
        <taxon>eudicotyledons</taxon>
        <taxon>Gunneridae</taxon>
        <taxon>Pentapetalae</taxon>
        <taxon>asterids</taxon>
        <taxon>lamiids</taxon>
        <taxon>Lamiales</taxon>
        <taxon>Scrophulariaceae</taxon>
        <taxon>Buddlejeae</taxon>
        <taxon>Buddleja</taxon>
    </lineage>
</organism>
<dbReference type="InterPro" id="IPR043502">
    <property type="entry name" value="DNA/RNA_pol_sf"/>
</dbReference>
<protein>
    <recommendedName>
        <fullName evidence="1">Reverse transcriptase domain-containing protein</fullName>
    </recommendedName>
</protein>
<dbReference type="SUPFAM" id="SSF56672">
    <property type="entry name" value="DNA/RNA polymerases"/>
    <property type="match status" value="1"/>
</dbReference>
<accession>A0AAV6WE13</accession>
<keyword evidence="3" id="KW-1185">Reference proteome</keyword>
<dbReference type="Proteomes" id="UP000826271">
    <property type="component" value="Unassembled WGS sequence"/>
</dbReference>
<dbReference type="AlphaFoldDB" id="A0AAV6WE13"/>
<proteinExistence type="predicted"/>
<gene>
    <name evidence="2" type="ORF">BUALT_Bualt15G0089400</name>
</gene>
<dbReference type="CDD" id="cd01650">
    <property type="entry name" value="RT_nLTR_like"/>
    <property type="match status" value="1"/>
</dbReference>
<dbReference type="Pfam" id="PF00078">
    <property type="entry name" value="RVT_1"/>
    <property type="match status" value="1"/>
</dbReference>
<dbReference type="PANTHER" id="PTHR19446">
    <property type="entry name" value="REVERSE TRANSCRIPTASES"/>
    <property type="match status" value="1"/>
</dbReference>
<sequence length="377" mass="42182">MLFGGDDTAFLDMGLNSPYQRHLDDNTVRSLVSSISESEVHKVVSSMSPYKAPGPDGCQAFFYQKFWKSVGGLVTKIVRESFLSGKINSGIGRSFLCLIPKVEHPESITQFRPIALCNVLFKIVTKTVVLRLKPFMDKLISPHQSSFIPGRSTHDNILVLQELAHTLAASHSKKGSMLIKLDLEKAYDKVRWDFLTQTLQDFHFPEKLVNLIMSCVESAHLQILWNGEPLEPFAPRCGLHQGDPLSPYLFVLCMERLSYLIEEEVNNKVWDPISFGRNGPCISHMFFADDIILAAKANEKSARSIQKTLDLFCKASGLKVSLAKSTVYFAPRTAPSVRGDMVEILNFQPTSHLGKYLGVNINHSRNSSSNFRDADKG</sequence>